<evidence type="ECO:0000313" key="2">
    <source>
        <dbReference type="EMBL" id="EMG50936.1"/>
    </source>
</evidence>
<dbReference type="AlphaFoldDB" id="M3IWA1"/>
<dbReference type="eggNOG" id="ENOG502T5KA">
    <property type="taxonomic scope" value="Eukaryota"/>
</dbReference>
<dbReference type="EMBL" id="AOGT01000069">
    <property type="protein sequence ID" value="EMG50936.1"/>
    <property type="molecule type" value="Genomic_DNA"/>
</dbReference>
<dbReference type="OrthoDB" id="4024176at2759"/>
<dbReference type="OMA" id="KWGIIRR"/>
<protein>
    <submittedName>
        <fullName evidence="2">Uncharacterized protein</fullName>
    </submittedName>
</protein>
<reference evidence="2 3" key="1">
    <citation type="submission" date="2013-02" db="EMBL/GenBank/DDBJ databases">
        <title>Genome sequence of Candida maltosa Xu316, a potential industrial strain for xylitol and ethanol production.</title>
        <authorList>
            <person name="Yu J."/>
            <person name="Wang Q."/>
            <person name="Geng X."/>
            <person name="Bao W."/>
            <person name="He P."/>
            <person name="Cai J."/>
        </authorList>
    </citation>
    <scope>NUCLEOTIDE SEQUENCE [LARGE SCALE GENOMIC DNA]</scope>
    <source>
        <strain evidence="3">Xu316</strain>
    </source>
</reference>
<dbReference type="Proteomes" id="UP000011777">
    <property type="component" value="Unassembled WGS sequence"/>
</dbReference>
<dbReference type="HOGENOM" id="CLU_644044_0_0_1"/>
<organism evidence="2 3">
    <name type="scientific">Candida maltosa (strain Xu316)</name>
    <name type="common">Yeast</name>
    <dbReference type="NCBI Taxonomy" id="1245528"/>
    <lineage>
        <taxon>Eukaryota</taxon>
        <taxon>Fungi</taxon>
        <taxon>Dikarya</taxon>
        <taxon>Ascomycota</taxon>
        <taxon>Saccharomycotina</taxon>
        <taxon>Pichiomycetes</taxon>
        <taxon>Debaryomycetaceae</taxon>
        <taxon>Candida/Lodderomyces clade</taxon>
        <taxon>Candida</taxon>
    </lineage>
</organism>
<sequence length="443" mass="50822">MASPISKDYEPTFMFSQYEISTIKSIWLSLQLSTNFNHENIPFKNYLPMFQYNQFTLQRFELELITNIIANDVSTKNTPNHKYDILEKYSLLLTNTNYQLIKTSYQINSFINLITVLIYHLDLNKTIPQNYITELSKVNSRLYSITPRDYSILGNSLIKTIDYFLKDDLFMGQKKVIFSKFLSKILTALVYYSVESPIVFNQYIPDEQSNITPTTKTTPHKAQSILTNGSNSPRLSTTESESESESNSPTPQKSTTMSIISQPSEYTEQSSLMSYDNYSYSRDINSEISSIKELTNKPDFNNNSVIPEEEHDEIDIEEDATITASMTTNDASSFIDDSYDYLNSFGLSSVENEEVVQNHDNNMDQVYDLRRTETNMSTMSSFKKWNSKFKKNSKPKTLFKSKNLTSGDNGSLYRYNSRTSNYSATVSSNKVVNDDNDDGCVIM</sequence>
<feature type="compositionally biased region" description="Low complexity" evidence="1">
    <location>
        <begin position="232"/>
        <end position="251"/>
    </location>
</feature>
<name>M3IWA1_CANMX</name>
<accession>M3IWA1</accession>
<proteinExistence type="predicted"/>
<gene>
    <name evidence="2" type="ORF">G210_5707</name>
</gene>
<feature type="compositionally biased region" description="Polar residues" evidence="1">
    <location>
        <begin position="211"/>
        <end position="231"/>
    </location>
</feature>
<comment type="caution">
    <text evidence="2">The sequence shown here is derived from an EMBL/GenBank/DDBJ whole genome shotgun (WGS) entry which is preliminary data.</text>
</comment>
<evidence type="ECO:0000313" key="3">
    <source>
        <dbReference type="Proteomes" id="UP000011777"/>
    </source>
</evidence>
<keyword evidence="3" id="KW-1185">Reference proteome</keyword>
<evidence type="ECO:0000256" key="1">
    <source>
        <dbReference type="SAM" id="MobiDB-lite"/>
    </source>
</evidence>
<feature type="compositionally biased region" description="Polar residues" evidence="1">
    <location>
        <begin position="252"/>
        <end position="267"/>
    </location>
</feature>
<dbReference type="STRING" id="1245528.M3IWA1"/>
<feature type="region of interest" description="Disordered" evidence="1">
    <location>
        <begin position="211"/>
        <end position="267"/>
    </location>
</feature>